<keyword evidence="4" id="KW-0133">Cell shape</keyword>
<keyword evidence="5 8" id="KW-1133">Transmembrane helix</keyword>
<dbReference type="GO" id="GO:0071555">
    <property type="term" value="P:cell wall organization"/>
    <property type="evidence" value="ECO:0007669"/>
    <property type="project" value="TreeGrafter"/>
</dbReference>
<feature type="domain" description="Penicillin-binding protein dimerisation" evidence="10">
    <location>
        <begin position="436"/>
        <end position="602"/>
    </location>
</feature>
<dbReference type="InterPro" id="IPR012338">
    <property type="entry name" value="Beta-lactam/transpept-like"/>
</dbReference>
<dbReference type="Gene3D" id="3.40.710.10">
    <property type="entry name" value="DD-peptidase/beta-lactamase superfamily"/>
    <property type="match status" value="1"/>
</dbReference>
<organism evidence="11 12">
    <name type="scientific">Trujillonella endophytica</name>
    <dbReference type="NCBI Taxonomy" id="673521"/>
    <lineage>
        <taxon>Bacteria</taxon>
        <taxon>Bacillati</taxon>
        <taxon>Actinomycetota</taxon>
        <taxon>Actinomycetes</taxon>
        <taxon>Geodermatophilales</taxon>
        <taxon>Geodermatophilaceae</taxon>
        <taxon>Trujillonella</taxon>
    </lineage>
</organism>
<dbReference type="InterPro" id="IPR005311">
    <property type="entry name" value="PBP_dimer"/>
</dbReference>
<dbReference type="SUPFAM" id="SSF56519">
    <property type="entry name" value="Penicillin binding protein dimerisation domain"/>
    <property type="match status" value="1"/>
</dbReference>
<dbReference type="SUPFAM" id="SSF56601">
    <property type="entry name" value="beta-lactamase/transpeptidase-like"/>
    <property type="match status" value="1"/>
</dbReference>
<dbReference type="STRING" id="673521.SAMN05660991_01941"/>
<dbReference type="GO" id="GO:0008658">
    <property type="term" value="F:penicillin binding"/>
    <property type="evidence" value="ECO:0007669"/>
    <property type="project" value="InterPro"/>
</dbReference>
<reference evidence="12" key="1">
    <citation type="submission" date="2016-10" db="EMBL/GenBank/DDBJ databases">
        <authorList>
            <person name="Varghese N."/>
            <person name="Submissions S."/>
        </authorList>
    </citation>
    <scope>NUCLEOTIDE SEQUENCE [LARGE SCALE GENOMIC DNA]</scope>
    <source>
        <strain evidence="12">DSM 45413</strain>
    </source>
</reference>
<feature type="transmembrane region" description="Helical" evidence="8">
    <location>
        <begin position="86"/>
        <end position="108"/>
    </location>
</feature>
<feature type="transmembrane region" description="Helical" evidence="8">
    <location>
        <begin position="315"/>
        <end position="337"/>
    </location>
</feature>
<dbReference type="GO" id="GO:0008360">
    <property type="term" value="P:regulation of cell shape"/>
    <property type="evidence" value="ECO:0007669"/>
    <property type="project" value="UniProtKB-KW"/>
</dbReference>
<feature type="region of interest" description="Disordered" evidence="7">
    <location>
        <begin position="1"/>
        <end position="23"/>
    </location>
</feature>
<evidence type="ECO:0000256" key="3">
    <source>
        <dbReference type="ARBA" id="ARBA00022692"/>
    </source>
</evidence>
<evidence type="ECO:0000256" key="4">
    <source>
        <dbReference type="ARBA" id="ARBA00022960"/>
    </source>
</evidence>
<keyword evidence="12" id="KW-1185">Reference proteome</keyword>
<dbReference type="InterPro" id="IPR001460">
    <property type="entry name" value="PCN-bd_Tpept"/>
</dbReference>
<dbReference type="OrthoDB" id="9766847at2"/>
<feature type="transmembrane region" description="Helical" evidence="8">
    <location>
        <begin position="151"/>
        <end position="168"/>
    </location>
</feature>
<dbReference type="RefSeq" id="WP_091942535.1">
    <property type="nucleotide sequence ID" value="NZ_FOEE01000005.1"/>
</dbReference>
<name>A0A1H8T0G0_9ACTN</name>
<feature type="transmembrane region" description="Helical" evidence="8">
    <location>
        <begin position="30"/>
        <end position="53"/>
    </location>
</feature>
<feature type="transmembrane region" description="Helical" evidence="8">
    <location>
        <begin position="392"/>
        <end position="412"/>
    </location>
</feature>
<evidence type="ECO:0000313" key="12">
    <source>
        <dbReference type="Proteomes" id="UP000198960"/>
    </source>
</evidence>
<evidence type="ECO:0000259" key="10">
    <source>
        <dbReference type="Pfam" id="PF03717"/>
    </source>
</evidence>
<dbReference type="AlphaFoldDB" id="A0A1H8T0G0"/>
<evidence type="ECO:0000256" key="2">
    <source>
        <dbReference type="ARBA" id="ARBA00007171"/>
    </source>
</evidence>
<keyword evidence="11" id="KW-0131">Cell cycle</keyword>
<proteinExistence type="inferred from homology"/>
<dbReference type="Pfam" id="PF00905">
    <property type="entry name" value="Transpeptidase"/>
    <property type="match status" value="1"/>
</dbReference>
<evidence type="ECO:0000256" key="8">
    <source>
        <dbReference type="SAM" id="Phobius"/>
    </source>
</evidence>
<dbReference type="InterPro" id="IPR036138">
    <property type="entry name" value="PBP_dimer_sf"/>
</dbReference>
<dbReference type="EMBL" id="FOEE01000005">
    <property type="protein sequence ID" value="SEO83953.1"/>
    <property type="molecule type" value="Genomic_DNA"/>
</dbReference>
<feature type="transmembrane region" description="Helical" evidence="8">
    <location>
        <begin position="198"/>
        <end position="216"/>
    </location>
</feature>
<dbReference type="Pfam" id="PF03717">
    <property type="entry name" value="PBP_dimer"/>
    <property type="match status" value="1"/>
</dbReference>
<dbReference type="GO" id="GO:0005886">
    <property type="term" value="C:plasma membrane"/>
    <property type="evidence" value="ECO:0007669"/>
    <property type="project" value="TreeGrafter"/>
</dbReference>
<accession>A0A1H8T0G0</accession>
<keyword evidence="3 8" id="KW-0812">Transmembrane</keyword>
<dbReference type="Pfam" id="PF01098">
    <property type="entry name" value="FTSW_RODA_SPOVE"/>
    <property type="match status" value="1"/>
</dbReference>
<dbReference type="InterPro" id="IPR001182">
    <property type="entry name" value="FtsW/RodA"/>
</dbReference>
<evidence type="ECO:0000256" key="5">
    <source>
        <dbReference type="ARBA" id="ARBA00022989"/>
    </source>
</evidence>
<dbReference type="Gene3D" id="3.90.1310.10">
    <property type="entry name" value="Penicillin-binding protein 2a (Domain 2)"/>
    <property type="match status" value="1"/>
</dbReference>
<evidence type="ECO:0000259" key="9">
    <source>
        <dbReference type="Pfam" id="PF00905"/>
    </source>
</evidence>
<evidence type="ECO:0000313" key="11">
    <source>
        <dbReference type="EMBL" id="SEO83953.1"/>
    </source>
</evidence>
<comment type="similarity">
    <text evidence="2">Belongs to the transpeptidase family.</text>
</comment>
<feature type="transmembrane region" description="Helical" evidence="8">
    <location>
        <begin position="59"/>
        <end position="79"/>
    </location>
</feature>
<feature type="transmembrane region" description="Helical" evidence="8">
    <location>
        <begin position="349"/>
        <end position="371"/>
    </location>
</feature>
<feature type="domain" description="Penicillin-binding protein transpeptidase" evidence="9">
    <location>
        <begin position="647"/>
        <end position="963"/>
    </location>
</feature>
<evidence type="ECO:0000256" key="6">
    <source>
        <dbReference type="ARBA" id="ARBA00023136"/>
    </source>
</evidence>
<evidence type="ECO:0000256" key="7">
    <source>
        <dbReference type="SAM" id="MobiDB-lite"/>
    </source>
</evidence>
<feature type="transmembrane region" description="Helical" evidence="8">
    <location>
        <begin position="128"/>
        <end position="144"/>
    </location>
</feature>
<sequence length="986" mass="101327">MSGTGPAVSPRTGGGRRPTRQERRDRRSAAFDLLAVVAALALVGLGLANLYLIGERELAARQALIAAAGVLALAVFWRVRVRFLGVLAWLAYLAAVVLLAGVLAVGLSANGATRWIAVGSLTFQPSELAKLGLLLVLAAVLGGARPAWRRFLLALLLAAVPIGLTLLQPDLSTSMLLIVLTAGMLVIGRVPMRFLAPLAAATAISAPLLISLLRPYQVSRLGSFLVGAHESPTGSGWAVRQAHIAVGSGGLFGNSDDPLRLLRAQYLPERDTDLALASLVGQWGLVAGAGVVLAAILLVWRLALASRTSRTPHGALVAGGLALLLGVETVISVGANLGLLPLAGVPFPLLSYGGTALVVHLAAIGVVLAVRRDGARRRLWAPPGRRSPRPRLVRLAAAALSILLLSFGLYGWRLQTTEGEELQVVGDEQMTRCFSLPASRGPITDRHDEPLALDAADVGAGVDRVLVVPALLRARPADVDRLAALAGRLPADLHAPIGAAADTTLALPVADVPRGVGDAVRSAAIPGVFVVPEPRRAYPHGALLGPVLGFVGVATPEDEERWPGLLPGEVVGRAGLEQEYDAVLRGVAGRQCLYVDPSGVPVALGERREPVAGAALRLSLDLGLQRRLDADLAAAVRAQPRPAGRIGAAVAMDPRTGQVLALASTPSFDNNLYGPPIDTAALQAASTAPGSPMLEHVTQAALPPGSTFKLVVAAANQAHPVWRPDQVVPTGASFLYGGHVFNNWRPMGPMNMVEAIAVSNDVYFYKLAVALGPEAIIDTAQRLGVGRPTGIDLPGESGGYLGTPESVEAAGGTWYGGSTVILGIGQGELTVTPLQNALWTAAVATGNLVRPRLAMAIGTGAGTASAAFTALPAPAVTPVPLAADLGPVREGMIEVVAGGTGSRVATFGVTVGAKTGTAQDGSLPDDQYDNWMSAVAPMEAPEIVMTALVQGPGTGGNSASAVVASGLRFYLGNAPAVLGTGPVQAP</sequence>
<dbReference type="Proteomes" id="UP000198960">
    <property type="component" value="Unassembled WGS sequence"/>
</dbReference>
<feature type="transmembrane region" description="Helical" evidence="8">
    <location>
        <begin position="283"/>
        <end position="303"/>
    </location>
</feature>
<comment type="subcellular location">
    <subcellularLocation>
        <location evidence="1">Membrane</location>
        <topology evidence="1">Multi-pass membrane protein</topology>
    </subcellularLocation>
</comment>
<dbReference type="PANTHER" id="PTHR30627">
    <property type="entry name" value="PEPTIDOGLYCAN D,D-TRANSPEPTIDASE"/>
    <property type="match status" value="1"/>
</dbReference>
<feature type="transmembrane region" description="Helical" evidence="8">
    <location>
        <begin position="174"/>
        <end position="191"/>
    </location>
</feature>
<gene>
    <name evidence="11" type="ORF">SAMN05660991_01941</name>
</gene>
<keyword evidence="6 8" id="KW-0472">Membrane</keyword>
<evidence type="ECO:0000256" key="1">
    <source>
        <dbReference type="ARBA" id="ARBA00004141"/>
    </source>
</evidence>
<dbReference type="GO" id="GO:0051301">
    <property type="term" value="P:cell division"/>
    <property type="evidence" value="ECO:0007669"/>
    <property type="project" value="UniProtKB-KW"/>
</dbReference>
<dbReference type="InterPro" id="IPR050515">
    <property type="entry name" value="Beta-lactam/transpept"/>
</dbReference>
<protein>
    <submittedName>
        <fullName evidence="11">Cell division protein FtsI/penicillin-binding protein 2</fullName>
    </submittedName>
</protein>
<keyword evidence="11" id="KW-0132">Cell division</keyword>